<evidence type="ECO:0000313" key="3">
    <source>
        <dbReference type="EMBL" id="MDI9232223.1"/>
    </source>
</evidence>
<feature type="transmembrane region" description="Helical" evidence="2">
    <location>
        <begin position="98"/>
        <end position="124"/>
    </location>
</feature>
<feature type="transmembrane region" description="Helical" evidence="2">
    <location>
        <begin position="6"/>
        <end position="26"/>
    </location>
</feature>
<keyword evidence="2" id="KW-0812">Transmembrane</keyword>
<comment type="caution">
    <text evidence="3">The sequence shown here is derived from an EMBL/GenBank/DDBJ whole genome shotgun (WGS) entry which is preliminary data.</text>
</comment>
<gene>
    <name evidence="3" type="ORF">QLQ16_00040</name>
</gene>
<proteinExistence type="inferred from homology"/>
<feature type="transmembrane region" description="Helical" evidence="2">
    <location>
        <begin position="157"/>
        <end position="176"/>
    </location>
</feature>
<organism evidence="3 4">
    <name type="scientific">Limnohabitans lacus</name>
    <dbReference type="NCBI Taxonomy" id="3045173"/>
    <lineage>
        <taxon>Bacteria</taxon>
        <taxon>Pseudomonadati</taxon>
        <taxon>Pseudomonadota</taxon>
        <taxon>Betaproteobacteria</taxon>
        <taxon>Burkholderiales</taxon>
        <taxon>Comamonadaceae</taxon>
        <taxon>Limnohabitans</taxon>
    </lineage>
</organism>
<dbReference type="PANTHER" id="PTHR33219:SF14">
    <property type="entry name" value="PROTEIN COFACTOR ASSEMBLY OF COMPLEX C SUBUNIT B CCB3, CHLOROPLASTIC-RELATED"/>
    <property type="match status" value="1"/>
</dbReference>
<dbReference type="Proteomes" id="UP001431902">
    <property type="component" value="Unassembled WGS sequence"/>
</dbReference>
<dbReference type="EMBL" id="JASGBH010000001">
    <property type="protein sequence ID" value="MDI9232223.1"/>
    <property type="molecule type" value="Genomic_DNA"/>
</dbReference>
<name>A0ABT6X260_9BURK</name>
<evidence type="ECO:0000256" key="1">
    <source>
        <dbReference type="ARBA" id="ARBA00010894"/>
    </source>
</evidence>
<keyword evidence="2" id="KW-0472">Membrane</keyword>
<evidence type="ECO:0000313" key="4">
    <source>
        <dbReference type="Proteomes" id="UP001431902"/>
    </source>
</evidence>
<evidence type="ECO:0000256" key="2">
    <source>
        <dbReference type="SAM" id="Phobius"/>
    </source>
</evidence>
<feature type="transmembrane region" description="Helical" evidence="2">
    <location>
        <begin position="69"/>
        <end position="86"/>
    </location>
</feature>
<keyword evidence="2" id="KW-1133">Transmembrane helix</keyword>
<reference evidence="3" key="1">
    <citation type="submission" date="2023-05" db="EMBL/GenBank/DDBJ databases">
        <title>Limnohabitans sp. strain HM2-2 Genome sequencing and assembly.</title>
        <authorList>
            <person name="Jung Y."/>
        </authorList>
    </citation>
    <scope>NUCLEOTIDE SEQUENCE</scope>
    <source>
        <strain evidence="3">HM2-2</strain>
    </source>
</reference>
<dbReference type="Pfam" id="PF02325">
    <property type="entry name" value="CCB3_YggT"/>
    <property type="match status" value="2"/>
</dbReference>
<dbReference type="InterPro" id="IPR003425">
    <property type="entry name" value="CCB3/YggT"/>
</dbReference>
<keyword evidence="4" id="KW-1185">Reference proteome</keyword>
<protein>
    <submittedName>
        <fullName evidence="3">YggT family protein</fullName>
    </submittedName>
</protein>
<accession>A0ABT6X260</accession>
<dbReference type="PANTHER" id="PTHR33219">
    <property type="entry name" value="YLMG HOMOLOG PROTEIN 2, CHLOROPLASTIC"/>
    <property type="match status" value="1"/>
</dbReference>
<sequence length="182" mass="20059">MWLQMVNMVLEVVAGLVAGTCLLRFVMQWQRISFQQPLGRFVFTVTDWLVLPLRKVIPTGSGWDLSSLLGAWLVKLAQFGVLWFLAGGRGQLGLLPLVGLVGLAQLVVSALGALVLVLALMSWVNPGSPMHTLSERLCSPFLRPFRRWIPLVGGVDLSPIALLLVLQLLGIVLAQLQMSWMY</sequence>
<comment type="similarity">
    <text evidence="1">Belongs to the YggT family.</text>
</comment>
<dbReference type="RefSeq" id="WP_283222649.1">
    <property type="nucleotide sequence ID" value="NZ_JASGBH010000001.1"/>
</dbReference>